<feature type="signal peptide" evidence="1">
    <location>
        <begin position="1"/>
        <end position="22"/>
    </location>
</feature>
<protein>
    <recommendedName>
        <fullName evidence="4">Trimeric autotransporter adhesin YadA-like head domain-containing protein</fullName>
    </recommendedName>
</protein>
<reference evidence="2 3" key="1">
    <citation type="submission" date="2013-07" db="EMBL/GenBank/DDBJ databases">
        <title>Draft genome sequence of Pseudoalteromonas luteoviolacea 2ta16.</title>
        <authorList>
            <person name="Allen E.E."/>
            <person name="Azam F."/>
            <person name="Podell S."/>
        </authorList>
    </citation>
    <scope>NUCLEOTIDE SEQUENCE [LARGE SCALE GENOMIC DNA]</scope>
    <source>
        <strain evidence="2 3">2ta16</strain>
    </source>
</reference>
<dbReference type="EMBL" id="AUSV01000032">
    <property type="protein sequence ID" value="ESP93794.1"/>
    <property type="molecule type" value="Genomic_DNA"/>
</dbReference>
<dbReference type="PATRIC" id="fig|1353533.3.peg.1950"/>
<dbReference type="AlphaFoldDB" id="V4I0S2"/>
<comment type="caution">
    <text evidence="2">The sequence shown here is derived from an EMBL/GenBank/DDBJ whole genome shotgun (WGS) entry which is preliminary data.</text>
</comment>
<accession>V4I0S2</accession>
<evidence type="ECO:0000256" key="1">
    <source>
        <dbReference type="SAM" id="SignalP"/>
    </source>
</evidence>
<organism evidence="2 3">
    <name type="scientific">Pseudoalteromonas luteoviolacea (strain 2ta16)</name>
    <dbReference type="NCBI Taxonomy" id="1353533"/>
    <lineage>
        <taxon>Bacteria</taxon>
        <taxon>Pseudomonadati</taxon>
        <taxon>Pseudomonadota</taxon>
        <taxon>Gammaproteobacteria</taxon>
        <taxon>Alteromonadales</taxon>
        <taxon>Pseudoalteromonadaceae</taxon>
        <taxon>Pseudoalteromonas</taxon>
    </lineage>
</organism>
<evidence type="ECO:0008006" key="4">
    <source>
        <dbReference type="Google" id="ProtNLM"/>
    </source>
</evidence>
<sequence length="281" mass="28954">MFNFKKSVLLMSLGLLSSATFASSHDHNPINEEQALRAILQCMSKVGNTLVINGCNLHISNGSGYTHKKNGVSTANAVGNLILGYNAVRYGSQTPQLDHRGSHNVVLGDGHSYQSTGTLFTGQNNTVTGQSAVIAGANNQISGNASAIMSGSNHTVEANHGVIFGGTNHTLYSDATWGSISGGESNRVYAPLASIVGGRHNTAYGIASSISGGQFNQTTANAPYAVVVGGSENKSGSAAAVVLGGRFNEANGEASTVAGGFKRATPGKHDYRAGSNYFSNQ</sequence>
<feature type="chain" id="PRO_5004719305" description="Trimeric autotransporter adhesin YadA-like head domain-containing protein" evidence="1">
    <location>
        <begin position="23"/>
        <end position="281"/>
    </location>
</feature>
<name>V4I0S2_PSEL2</name>
<dbReference type="RefSeq" id="WP_023398879.1">
    <property type="nucleotide sequence ID" value="NZ_AUSV01000032.1"/>
</dbReference>
<dbReference type="Gene3D" id="2.150.10.10">
    <property type="entry name" value="Serralysin-like metalloprotease, C-terminal"/>
    <property type="match status" value="1"/>
</dbReference>
<dbReference type="GeneID" id="29920427"/>
<evidence type="ECO:0000313" key="2">
    <source>
        <dbReference type="EMBL" id="ESP93794.1"/>
    </source>
</evidence>
<keyword evidence="1" id="KW-0732">Signal</keyword>
<dbReference type="InterPro" id="IPR011049">
    <property type="entry name" value="Serralysin-like_metalloprot_C"/>
</dbReference>
<evidence type="ECO:0000313" key="3">
    <source>
        <dbReference type="Proteomes" id="UP000017820"/>
    </source>
</evidence>
<dbReference type="Proteomes" id="UP000017820">
    <property type="component" value="Unassembled WGS sequence"/>
</dbReference>
<proteinExistence type="predicted"/>
<gene>
    <name evidence="2" type="ORF">PL2TA16_02998</name>
</gene>